<name>A0ACA9NA95_9GLOM</name>
<proteinExistence type="predicted"/>
<comment type="caution">
    <text evidence="1">The sequence shown here is derived from an EMBL/GenBank/DDBJ whole genome shotgun (WGS) entry which is preliminary data.</text>
</comment>
<keyword evidence="2" id="KW-1185">Reference proteome</keyword>
<evidence type="ECO:0000313" key="1">
    <source>
        <dbReference type="EMBL" id="CAG8634186.1"/>
    </source>
</evidence>
<feature type="non-terminal residue" evidence="1">
    <location>
        <position position="1"/>
    </location>
</feature>
<reference evidence="1" key="1">
    <citation type="submission" date="2021-06" db="EMBL/GenBank/DDBJ databases">
        <authorList>
            <person name="Kallberg Y."/>
            <person name="Tangrot J."/>
            <person name="Rosling A."/>
        </authorList>
    </citation>
    <scope>NUCLEOTIDE SEQUENCE</scope>
    <source>
        <strain evidence="1">AU212A</strain>
    </source>
</reference>
<accession>A0ACA9NA95</accession>
<organism evidence="1 2">
    <name type="scientific">Scutellospora calospora</name>
    <dbReference type="NCBI Taxonomy" id="85575"/>
    <lineage>
        <taxon>Eukaryota</taxon>
        <taxon>Fungi</taxon>
        <taxon>Fungi incertae sedis</taxon>
        <taxon>Mucoromycota</taxon>
        <taxon>Glomeromycotina</taxon>
        <taxon>Glomeromycetes</taxon>
        <taxon>Diversisporales</taxon>
        <taxon>Gigasporaceae</taxon>
        <taxon>Scutellospora</taxon>
    </lineage>
</organism>
<protein>
    <submittedName>
        <fullName evidence="1">9180_t:CDS:1</fullName>
    </submittedName>
</protein>
<dbReference type="EMBL" id="CAJVPM010020273">
    <property type="protein sequence ID" value="CAG8634186.1"/>
    <property type="molecule type" value="Genomic_DNA"/>
</dbReference>
<gene>
    <name evidence="1" type="ORF">SCALOS_LOCUS8081</name>
</gene>
<evidence type="ECO:0000313" key="2">
    <source>
        <dbReference type="Proteomes" id="UP000789860"/>
    </source>
</evidence>
<dbReference type="Proteomes" id="UP000789860">
    <property type="component" value="Unassembled WGS sequence"/>
</dbReference>
<sequence>NGNNSNPVKSRILSSVTYIPLAELSQELDILRKVAKLERKENDVTMMDTNVSIVHTVQAMNVKQNEDVPIGIVTINGERTDAPIDPGSSGKGRIVDDSISNFLGYISNIEVNAKGVKVMQEFYVIESASFDMLLGMS</sequence>